<dbReference type="OrthoDB" id="1733466at2759"/>
<dbReference type="InterPro" id="IPR008906">
    <property type="entry name" value="HATC_C_dom"/>
</dbReference>
<dbReference type="SUPFAM" id="SSF53098">
    <property type="entry name" value="Ribonuclease H-like"/>
    <property type="match status" value="1"/>
</dbReference>
<evidence type="ECO:0000256" key="4">
    <source>
        <dbReference type="ARBA" id="ARBA00022833"/>
    </source>
</evidence>
<dbReference type="PANTHER" id="PTHR46481:SF10">
    <property type="entry name" value="ZINC FINGER BED DOMAIN-CONTAINING PROTEIN 39"/>
    <property type="match status" value="1"/>
</dbReference>
<comment type="subcellular location">
    <subcellularLocation>
        <location evidence="1">Nucleus</location>
    </subcellularLocation>
</comment>
<dbReference type="InterPro" id="IPR052035">
    <property type="entry name" value="ZnF_BED_domain_contain"/>
</dbReference>
<reference evidence="7" key="1">
    <citation type="submission" date="2020-10" db="EMBL/GenBank/DDBJ databases">
        <authorList>
            <person name="Han B."/>
            <person name="Lu T."/>
            <person name="Zhao Q."/>
            <person name="Huang X."/>
            <person name="Zhao Y."/>
        </authorList>
    </citation>
    <scope>NUCLEOTIDE SEQUENCE</scope>
</reference>
<dbReference type="GO" id="GO:0005634">
    <property type="term" value="C:nucleus"/>
    <property type="evidence" value="ECO:0007669"/>
    <property type="project" value="UniProtKB-SubCell"/>
</dbReference>
<evidence type="ECO:0000256" key="1">
    <source>
        <dbReference type="ARBA" id="ARBA00004123"/>
    </source>
</evidence>
<dbReference type="EMBL" id="CAJGYO010000014">
    <property type="protein sequence ID" value="CAD6267377.1"/>
    <property type="molecule type" value="Genomic_DNA"/>
</dbReference>
<dbReference type="Proteomes" id="UP000604825">
    <property type="component" value="Unassembled WGS sequence"/>
</dbReference>
<accession>A0A811RBJ8</accession>
<comment type="caution">
    <text evidence="7">The sequence shown here is derived from an EMBL/GenBank/DDBJ whole genome shotgun (WGS) entry which is preliminary data.</text>
</comment>
<evidence type="ECO:0000313" key="8">
    <source>
        <dbReference type="Proteomes" id="UP000604825"/>
    </source>
</evidence>
<keyword evidence="5" id="KW-0539">Nucleus</keyword>
<dbReference type="InterPro" id="IPR012337">
    <property type="entry name" value="RNaseH-like_sf"/>
</dbReference>
<keyword evidence="2" id="KW-0479">Metal-binding</keyword>
<dbReference type="GO" id="GO:0008270">
    <property type="term" value="F:zinc ion binding"/>
    <property type="evidence" value="ECO:0007669"/>
    <property type="project" value="UniProtKB-KW"/>
</dbReference>
<evidence type="ECO:0000256" key="5">
    <source>
        <dbReference type="ARBA" id="ARBA00023242"/>
    </source>
</evidence>
<evidence type="ECO:0000256" key="2">
    <source>
        <dbReference type="ARBA" id="ARBA00022723"/>
    </source>
</evidence>
<organism evidence="7 8">
    <name type="scientific">Miscanthus lutarioriparius</name>
    <dbReference type="NCBI Taxonomy" id="422564"/>
    <lineage>
        <taxon>Eukaryota</taxon>
        <taxon>Viridiplantae</taxon>
        <taxon>Streptophyta</taxon>
        <taxon>Embryophyta</taxon>
        <taxon>Tracheophyta</taxon>
        <taxon>Spermatophyta</taxon>
        <taxon>Magnoliopsida</taxon>
        <taxon>Liliopsida</taxon>
        <taxon>Poales</taxon>
        <taxon>Poaceae</taxon>
        <taxon>PACMAD clade</taxon>
        <taxon>Panicoideae</taxon>
        <taxon>Andropogonodae</taxon>
        <taxon>Andropogoneae</taxon>
        <taxon>Saccharinae</taxon>
        <taxon>Miscanthus</taxon>
    </lineage>
</organism>
<name>A0A811RBJ8_9POAL</name>
<protein>
    <recommendedName>
        <fullName evidence="6">HAT C-terminal dimerisation domain-containing protein</fullName>
    </recommendedName>
</protein>
<feature type="domain" description="HAT C-terminal dimerisation" evidence="6">
    <location>
        <begin position="275"/>
        <end position="338"/>
    </location>
</feature>
<dbReference type="GO" id="GO:0046983">
    <property type="term" value="F:protein dimerization activity"/>
    <property type="evidence" value="ECO:0007669"/>
    <property type="project" value="InterPro"/>
</dbReference>
<keyword evidence="8" id="KW-1185">Reference proteome</keyword>
<keyword evidence="3" id="KW-0863">Zinc-finger</keyword>
<proteinExistence type="predicted"/>
<evidence type="ECO:0000259" key="6">
    <source>
        <dbReference type="Pfam" id="PF05699"/>
    </source>
</evidence>
<evidence type="ECO:0000313" key="7">
    <source>
        <dbReference type="EMBL" id="CAD6267377.1"/>
    </source>
</evidence>
<keyword evidence="4" id="KW-0862">Zinc</keyword>
<gene>
    <name evidence="7" type="ORF">NCGR_LOCUS50682</name>
</gene>
<dbReference type="Pfam" id="PF05699">
    <property type="entry name" value="Dimer_Tnp_hAT"/>
    <property type="match status" value="1"/>
</dbReference>
<evidence type="ECO:0000256" key="3">
    <source>
        <dbReference type="ARBA" id="ARBA00022771"/>
    </source>
</evidence>
<dbReference type="PANTHER" id="PTHR46481">
    <property type="entry name" value="ZINC FINGER BED DOMAIN-CONTAINING PROTEIN 4"/>
    <property type="match status" value="1"/>
</dbReference>
<dbReference type="AlphaFoldDB" id="A0A811RBJ8"/>
<sequence length="339" mass="38979">MDMWTSCQNKGYMCVTIHWVDDEWRMKKRIIGFFNVKGRHTGAKLSETFTKVMVNWYIEKKLFALTLDNASSNEVAVHDIISDLKDNDNGSLVCDGIFFHVRCACHILNLVARDGLKAILATITKIKSLVLAVKGSPLQWEMLLKCATESGLDTKRGISMDVSTRWNSTYLMLRDALYYKHAFVRFEVSEIVVGMTKCLPHCFEWDKAFTLYQCLKKFYDLTKILSVRLMQHREKKSKRRIGPSNAMRYNNGDVDEDLENFLYYASEPGMVESNELEKYMAEPLEKIIGEFDILAWWKNKREDYPIITQIVRDVMAIQVSTVASESAFSAAGRVVDPSP</sequence>